<comment type="similarity">
    <text evidence="4">Belongs to the phospholipase D family.</text>
</comment>
<dbReference type="GO" id="GO:0005576">
    <property type="term" value="C:extracellular region"/>
    <property type="evidence" value="ECO:0007669"/>
    <property type="project" value="UniProtKB-SubCell"/>
</dbReference>
<evidence type="ECO:0000256" key="12">
    <source>
        <dbReference type="SAM" id="MobiDB-lite"/>
    </source>
</evidence>
<dbReference type="EMBL" id="LT670817">
    <property type="protein sequence ID" value="SHH95832.1"/>
    <property type="molecule type" value="Genomic_DNA"/>
</dbReference>
<evidence type="ECO:0000256" key="4">
    <source>
        <dbReference type="ARBA" id="ARBA00008664"/>
    </source>
</evidence>
<reference evidence="14 15" key="1">
    <citation type="submission" date="2016-11" db="EMBL/GenBank/DDBJ databases">
        <authorList>
            <person name="Jaros S."/>
            <person name="Januszkiewicz K."/>
            <person name="Wedrychowicz H."/>
        </authorList>
    </citation>
    <scope>NUCLEOTIDE SEQUENCE [LARGE SCALE GENOMIC DNA]</scope>
    <source>
        <strain evidence="14 15">GAS138</strain>
    </source>
</reference>
<sequence length="619" mass="67670">MAKKSRVAKKSRAGKASVVAPKGGVLARAYTSPTLVLLAMDWPDGAKFGDFLGFSILRAPGFHPGEKDGYLVNKISFSAPTEDSAPLPSNLAPFQKFMWWDAGINDADRGKTFTYTITPVRGTGPNDLAAVAEAATTVTVRLPNVEEDGISTWFNRAVVSSQAFKREFPDPEKQIDDVMKWLANGLQTAFPKILAKANEVNGAIYHLTDKEWVMPSLKGFKGKLSLIYEDRKNDQTDAPAIKQLKSASFEGKGRSKTNIMHDKFLVDVKNGRVLMGSANFTPEGLTCQANLLHIFNSQQLAQLYSKRQLLLRGDPTVANTAAGAAWSKPIKIGSATVRLFFSPEPANKRVSIDTVVKAVKAAKSSVAFCMFDPTDPQLIRALLATGDRGKLLYGMLNSISDPSKSKAAKKDNLSDSGEAPRAPSEATTVKVELFNRSRKDKKVLAYSYFRPGDTPAGFLPEFSTVDLSSRSTLPPPKSGKKGGPPAVHIHHKFIIIDADTDQPTIYTGSANLSKNSTNHNDENLLEITGSTALARTYLAEFMRIYEHYRARALWNIAHPAAAKPSKSGSRVSKKKALPPAAAKRIEQTFTLKKTRDAWVKDAYKRGTPAYLERQTLAHE</sequence>
<name>A0A1M5X864_9BRAD</name>
<dbReference type="RefSeq" id="WP_079605375.1">
    <property type="nucleotide sequence ID" value="NZ_LT670817.1"/>
</dbReference>
<dbReference type="OrthoDB" id="9789376at2"/>
<comment type="subcellular location">
    <subcellularLocation>
        <location evidence="3">Secreted</location>
    </subcellularLocation>
</comment>
<dbReference type="GO" id="GO:0004630">
    <property type="term" value="F:phospholipase D activity"/>
    <property type="evidence" value="ECO:0007669"/>
    <property type="project" value="UniProtKB-EC"/>
</dbReference>
<dbReference type="InterPro" id="IPR025202">
    <property type="entry name" value="PLD-like_dom"/>
</dbReference>
<keyword evidence="7" id="KW-0964">Secreted</keyword>
<feature type="region of interest" description="Disordered" evidence="12">
    <location>
        <begin position="402"/>
        <end position="427"/>
    </location>
</feature>
<dbReference type="PANTHER" id="PTHR43856">
    <property type="entry name" value="CARDIOLIPIN HYDROLASE"/>
    <property type="match status" value="1"/>
</dbReference>
<accession>A0A1M5X864</accession>
<keyword evidence="9" id="KW-0442">Lipid degradation</keyword>
<evidence type="ECO:0000256" key="6">
    <source>
        <dbReference type="ARBA" id="ARBA00018392"/>
    </source>
</evidence>
<dbReference type="InterPro" id="IPR051406">
    <property type="entry name" value="PLD_domain"/>
</dbReference>
<evidence type="ECO:0000256" key="9">
    <source>
        <dbReference type="ARBA" id="ARBA00022963"/>
    </source>
</evidence>
<proteinExistence type="inferred from homology"/>
<evidence type="ECO:0000256" key="3">
    <source>
        <dbReference type="ARBA" id="ARBA00004613"/>
    </source>
</evidence>
<dbReference type="GO" id="GO:0016891">
    <property type="term" value="F:RNA endonuclease activity producing 5'-phosphomonoesters, hydrolytic mechanism"/>
    <property type="evidence" value="ECO:0007669"/>
    <property type="project" value="TreeGrafter"/>
</dbReference>
<evidence type="ECO:0000256" key="8">
    <source>
        <dbReference type="ARBA" id="ARBA00022801"/>
    </source>
</evidence>
<dbReference type="GO" id="GO:0006793">
    <property type="term" value="P:phosphorus metabolic process"/>
    <property type="evidence" value="ECO:0007669"/>
    <property type="project" value="UniProtKB-ARBA"/>
</dbReference>
<comment type="catalytic activity">
    <reaction evidence="1">
        <text>a 1,2-diacyl-sn-glycero-3-phosphocholine + H2O = a 1,2-diacyl-sn-glycero-3-phosphate + choline + H(+)</text>
        <dbReference type="Rhea" id="RHEA:14445"/>
        <dbReference type="ChEBI" id="CHEBI:15354"/>
        <dbReference type="ChEBI" id="CHEBI:15377"/>
        <dbReference type="ChEBI" id="CHEBI:15378"/>
        <dbReference type="ChEBI" id="CHEBI:57643"/>
        <dbReference type="ChEBI" id="CHEBI:58608"/>
        <dbReference type="EC" id="3.1.4.4"/>
    </reaction>
</comment>
<dbReference type="PANTHER" id="PTHR43856:SF1">
    <property type="entry name" value="MITOCHONDRIAL CARDIOLIPIN HYDROLASE"/>
    <property type="match status" value="1"/>
</dbReference>
<dbReference type="Pfam" id="PF13091">
    <property type="entry name" value="PLDc_2"/>
    <property type="match status" value="1"/>
</dbReference>
<dbReference type="Proteomes" id="UP000189796">
    <property type="component" value="Chromosome I"/>
</dbReference>
<protein>
    <recommendedName>
        <fullName evidence="6">Phospholipase D</fullName>
        <ecNumber evidence="5">3.1.4.4</ecNumber>
    </recommendedName>
    <alternativeName>
        <fullName evidence="11">Choline phosphatase</fullName>
    </alternativeName>
</protein>
<evidence type="ECO:0000313" key="15">
    <source>
        <dbReference type="Proteomes" id="UP000189796"/>
    </source>
</evidence>
<dbReference type="EC" id="3.1.4.4" evidence="5"/>
<evidence type="ECO:0000256" key="1">
    <source>
        <dbReference type="ARBA" id="ARBA00000798"/>
    </source>
</evidence>
<keyword evidence="8" id="KW-0378">Hydrolase</keyword>
<evidence type="ECO:0000256" key="5">
    <source>
        <dbReference type="ARBA" id="ARBA00012027"/>
    </source>
</evidence>
<feature type="domain" description="PLD phosphodiesterase" evidence="13">
    <location>
        <begin position="490"/>
        <end position="516"/>
    </location>
</feature>
<dbReference type="Gene3D" id="3.30.870.10">
    <property type="entry name" value="Endonuclease Chain A"/>
    <property type="match status" value="2"/>
</dbReference>
<dbReference type="GO" id="GO:0016042">
    <property type="term" value="P:lipid catabolic process"/>
    <property type="evidence" value="ECO:0007669"/>
    <property type="project" value="UniProtKB-KW"/>
</dbReference>
<evidence type="ECO:0000256" key="7">
    <source>
        <dbReference type="ARBA" id="ARBA00022525"/>
    </source>
</evidence>
<gene>
    <name evidence="14" type="ORF">SAMN05443248_7102</name>
</gene>
<evidence type="ECO:0000256" key="10">
    <source>
        <dbReference type="ARBA" id="ARBA00023098"/>
    </source>
</evidence>
<evidence type="ECO:0000256" key="2">
    <source>
        <dbReference type="ARBA" id="ARBA00003145"/>
    </source>
</evidence>
<keyword evidence="10" id="KW-0443">Lipid metabolism</keyword>
<evidence type="ECO:0000259" key="13">
    <source>
        <dbReference type="PROSITE" id="PS50035"/>
    </source>
</evidence>
<evidence type="ECO:0000313" key="14">
    <source>
        <dbReference type="EMBL" id="SHH95832.1"/>
    </source>
</evidence>
<dbReference type="AlphaFoldDB" id="A0A1M5X864"/>
<dbReference type="InterPro" id="IPR001736">
    <property type="entry name" value="PLipase_D/transphosphatidylase"/>
</dbReference>
<evidence type="ECO:0000256" key="11">
    <source>
        <dbReference type="ARBA" id="ARBA00029594"/>
    </source>
</evidence>
<comment type="function">
    <text evidence="2">Could be a virulence factor.</text>
</comment>
<dbReference type="PROSITE" id="PS50035">
    <property type="entry name" value="PLD"/>
    <property type="match status" value="1"/>
</dbReference>
<organism evidence="14 15">
    <name type="scientific">Bradyrhizobium erythrophlei</name>
    <dbReference type="NCBI Taxonomy" id="1437360"/>
    <lineage>
        <taxon>Bacteria</taxon>
        <taxon>Pseudomonadati</taxon>
        <taxon>Pseudomonadota</taxon>
        <taxon>Alphaproteobacteria</taxon>
        <taxon>Hyphomicrobiales</taxon>
        <taxon>Nitrobacteraceae</taxon>
        <taxon>Bradyrhizobium</taxon>
    </lineage>
</organism>
<dbReference type="SUPFAM" id="SSF56024">
    <property type="entry name" value="Phospholipase D/nuclease"/>
    <property type="match status" value="2"/>
</dbReference>